<dbReference type="HOGENOM" id="CLU_359346_0_0_3"/>
<gene>
    <name evidence="2" type="ORF">MICAB_5360005</name>
</gene>
<dbReference type="Gene3D" id="3.40.50.300">
    <property type="entry name" value="P-loop containing nucleotide triphosphate hydrolases"/>
    <property type="match status" value="1"/>
</dbReference>
<dbReference type="AlphaFoldDB" id="I4FT10"/>
<feature type="domain" description="Novel STAND NTPase 1" evidence="1">
    <location>
        <begin position="74"/>
        <end position="489"/>
    </location>
</feature>
<accession>I4FT10</accession>
<dbReference type="EMBL" id="CAII01000486">
    <property type="protein sequence ID" value="CCH98785.1"/>
    <property type="molecule type" value="Genomic_DNA"/>
</dbReference>
<organism evidence="2 3">
    <name type="scientific">Microcystis aeruginosa PCC 9717</name>
    <dbReference type="NCBI Taxonomy" id="1160286"/>
    <lineage>
        <taxon>Bacteria</taxon>
        <taxon>Bacillati</taxon>
        <taxon>Cyanobacteriota</taxon>
        <taxon>Cyanophyceae</taxon>
        <taxon>Oscillatoriophycideae</taxon>
        <taxon>Chroococcales</taxon>
        <taxon>Microcystaceae</taxon>
        <taxon>Microcystis</taxon>
    </lineage>
</organism>
<dbReference type="SUPFAM" id="SSF52540">
    <property type="entry name" value="P-loop containing nucleoside triphosphate hydrolases"/>
    <property type="match status" value="1"/>
</dbReference>
<comment type="caution">
    <text evidence="2">The sequence shown here is derived from an EMBL/GenBank/DDBJ whole genome shotgun (WGS) entry which is preliminary data.</text>
</comment>
<proteinExistence type="predicted"/>
<evidence type="ECO:0000313" key="3">
    <source>
        <dbReference type="Proteomes" id="UP000003172"/>
    </source>
</evidence>
<dbReference type="Pfam" id="PF20703">
    <property type="entry name" value="nSTAND1"/>
    <property type="match status" value="1"/>
</dbReference>
<sequence length="834" mass="95538">MHLWSLKQNIGDATTMSQSIPDRQSQEQDNLIKDTNVSGDLIIAPVQIGTKIETQTVQISVAKGTQQPLTMKSPYRGLKRFNDKDRDLFFGRDKLIAELFEMVNRSNLSLVLGASGSGKSSVVRAGLIPELKKSLESQTFYDFIFTPNQDPFDSLHRCLLIEEKDYHFSEAEVEIAREAKADTLTKVIDTLRKDGERWLIFVDQFEELFTICNDLDKRKNFIAGLVQVAKSGNSSVKIVLAMRADFLEQFSFYPDLGAIANQNNIHLVTEMFPDELRQAIEQPAAKHGVVFEEGLVEQIIKELDGQKGYLPLLQYTLKLLWESECQTRGADGRFEIEDRTLNKKSYAALEGVRGALQKRVNEIYKNLNQDEQKITKQIFLKLVNVVDTDSGSRTVSRRAYKDKFVDKSEQKLLAEFISKNLLVGSEECLNPEEIQASNSKRLKQRPTVEIAHEILLSSWDELKGWLEQAKEAIIFENSLDLEVERWQKVLSKDESRAKDELLKGTRLDQAVELRNQGAFENLGGLRPEESEFIDASVNWQQQQEQQKKNRRRNTIVSLATFSVISLGLASFAGIQLWKVKVAEQKGQESSTALIRSTWGNLVPNRPEKSYEECGTFIDQGLRNLYCSIKPFAEYRQLIAISGLPIFKKGPHTNFSLNFEGGYEFGHYNPEFLTWIQEKVVIEPADSTFKQNIQLAYNDKIKVVARAFYQTHKILFATPEGSDEFKAIKSEYQDKIEKQTLERCYLGGPEKCGGWYLQEKFRRLGDYLAIGSGGFWVRRSIDGTEQQFFDILTKLLEIYDSEWLDEQNLLDTNPSQLKPRNMIKKMTHDHKFPRK</sequence>
<evidence type="ECO:0000313" key="2">
    <source>
        <dbReference type="EMBL" id="CCH98785.1"/>
    </source>
</evidence>
<reference evidence="2 3" key="1">
    <citation type="submission" date="2012-04" db="EMBL/GenBank/DDBJ databases">
        <authorList>
            <person name="Genoscope - CEA"/>
        </authorList>
    </citation>
    <scope>NUCLEOTIDE SEQUENCE [LARGE SCALE GENOMIC DNA]</scope>
    <source>
        <strain evidence="2 3">9717</strain>
    </source>
</reference>
<name>I4FT10_MICAE</name>
<dbReference type="InterPro" id="IPR027417">
    <property type="entry name" value="P-loop_NTPase"/>
</dbReference>
<dbReference type="Proteomes" id="UP000003172">
    <property type="component" value="Unassembled WGS sequence"/>
</dbReference>
<dbReference type="InterPro" id="IPR049052">
    <property type="entry name" value="nSTAND1"/>
</dbReference>
<protein>
    <submittedName>
        <fullName evidence="2">Peptidase C14, caspase catalytic subunit P20</fullName>
    </submittedName>
</protein>
<evidence type="ECO:0000259" key="1">
    <source>
        <dbReference type="Pfam" id="PF20703"/>
    </source>
</evidence>